<organism evidence="2 3">
    <name type="scientific">Leptomonas seymouri</name>
    <dbReference type="NCBI Taxonomy" id="5684"/>
    <lineage>
        <taxon>Eukaryota</taxon>
        <taxon>Discoba</taxon>
        <taxon>Euglenozoa</taxon>
        <taxon>Kinetoplastea</taxon>
        <taxon>Metakinetoplastina</taxon>
        <taxon>Trypanosomatida</taxon>
        <taxon>Trypanosomatidae</taxon>
        <taxon>Leishmaniinae</taxon>
        <taxon>Leptomonas</taxon>
    </lineage>
</organism>
<dbReference type="OrthoDB" id="10267058at2759"/>
<dbReference type="Gene3D" id="3.90.950.10">
    <property type="match status" value="1"/>
</dbReference>
<dbReference type="EMBL" id="LJSK01000001">
    <property type="protein sequence ID" value="KPI90862.1"/>
    <property type="molecule type" value="Genomic_DNA"/>
</dbReference>
<dbReference type="GO" id="GO:0047429">
    <property type="term" value="F:nucleoside triphosphate diphosphatase activity"/>
    <property type="evidence" value="ECO:0007669"/>
    <property type="project" value="InterPro"/>
</dbReference>
<evidence type="ECO:0000313" key="3">
    <source>
        <dbReference type="Proteomes" id="UP000038009"/>
    </source>
</evidence>
<dbReference type="Pfam" id="PF02545">
    <property type="entry name" value="Maf"/>
    <property type="match status" value="1"/>
</dbReference>
<dbReference type="VEuPathDB" id="TriTrypDB:Lsey_0001_0950"/>
<dbReference type="InterPro" id="IPR003697">
    <property type="entry name" value="Maf-like"/>
</dbReference>
<dbReference type="Proteomes" id="UP000038009">
    <property type="component" value="Unassembled WGS sequence"/>
</dbReference>
<comment type="caution">
    <text evidence="2">The sequence shown here is derived from an EMBL/GenBank/DDBJ whole genome shotgun (WGS) entry which is preliminary data.</text>
</comment>
<evidence type="ECO:0000256" key="1">
    <source>
        <dbReference type="ARBA" id="ARBA00022801"/>
    </source>
</evidence>
<keyword evidence="3" id="KW-1185">Reference proteome</keyword>
<dbReference type="SUPFAM" id="SSF52972">
    <property type="entry name" value="ITPase-like"/>
    <property type="match status" value="1"/>
</dbReference>
<accession>A0A0N1PGQ1</accession>
<reference evidence="2 3" key="1">
    <citation type="journal article" date="2015" name="PLoS Pathog.">
        <title>Leptomonas seymouri: Adaptations to the Dixenous Life Cycle Analyzed by Genome Sequencing, Transcriptome Profiling and Co-infection with Leishmania donovani.</title>
        <authorList>
            <person name="Kraeva N."/>
            <person name="Butenko A."/>
            <person name="Hlavacova J."/>
            <person name="Kostygov A."/>
            <person name="Myskova J."/>
            <person name="Grybchuk D."/>
            <person name="Lestinova T."/>
            <person name="Votypka J."/>
            <person name="Volf P."/>
            <person name="Opperdoes F."/>
            <person name="Flegontov P."/>
            <person name="Lukes J."/>
            <person name="Yurchenko V."/>
        </authorList>
    </citation>
    <scope>NUCLEOTIDE SEQUENCE [LARGE SCALE GENOMIC DNA]</scope>
    <source>
        <strain evidence="2 3">ATCC 30220</strain>
    </source>
</reference>
<dbReference type="PANTHER" id="PTHR43213">
    <property type="entry name" value="BIFUNCTIONAL DTTP/UTP PYROPHOSPHATASE/METHYLTRANSFERASE PROTEIN-RELATED"/>
    <property type="match status" value="1"/>
</dbReference>
<evidence type="ECO:0008006" key="4">
    <source>
        <dbReference type="Google" id="ProtNLM"/>
    </source>
</evidence>
<dbReference type="InterPro" id="IPR029001">
    <property type="entry name" value="ITPase-like_fam"/>
</dbReference>
<dbReference type="OMA" id="EEVCGFC"/>
<dbReference type="PANTHER" id="PTHR43213:SF4">
    <property type="entry name" value="7-METHYL-GTP PYROPHOSPHATASE"/>
    <property type="match status" value="1"/>
</dbReference>
<name>A0A0N1PGQ1_LEPSE</name>
<dbReference type="AlphaFoldDB" id="A0A0N1PGQ1"/>
<keyword evidence="1" id="KW-0378">Hydrolase</keyword>
<gene>
    <name evidence="2" type="ORF">ABL78_0095</name>
</gene>
<evidence type="ECO:0000313" key="2">
    <source>
        <dbReference type="EMBL" id="KPI90862.1"/>
    </source>
</evidence>
<sequence length="209" mass="23463">MARPIMVVGTSAPNRREIAAAHFGATYDLVFLSPDIDEKQFRSPDPFALTSTIAHGKMAALREKIAVDADLRDRVAQHTDSVALTFDQVVYYNNDIREKPESRAEAIAFIRSYSNHHLGTVMTTVLYSFAKDRTLSMPNTTLTFYRAIPEDAIMRVVERGQCFHAAGAFVVEDEDMRRSEIKIDPGTQEEVRGFSEMSVRTLLDLMKAA</sequence>
<proteinExistence type="predicted"/>
<protein>
    <recommendedName>
        <fullName evidence="4">Maf-like protein</fullName>
    </recommendedName>
</protein>